<dbReference type="EMBL" id="CP037940">
    <property type="protein sequence ID" value="QBO35814.1"/>
    <property type="molecule type" value="Genomic_DNA"/>
</dbReference>
<dbReference type="Gene3D" id="1.10.10.10">
    <property type="entry name" value="Winged helix-like DNA-binding domain superfamily/Winged helix DNA-binding domain"/>
    <property type="match status" value="1"/>
</dbReference>
<dbReference type="Pfam" id="PF00392">
    <property type="entry name" value="GntR"/>
    <property type="match status" value="1"/>
</dbReference>
<dbReference type="GO" id="GO:0003700">
    <property type="term" value="F:DNA-binding transcription factor activity"/>
    <property type="evidence" value="ECO:0007669"/>
    <property type="project" value="InterPro"/>
</dbReference>
<evidence type="ECO:0000256" key="1">
    <source>
        <dbReference type="ARBA" id="ARBA00023015"/>
    </source>
</evidence>
<feature type="domain" description="HTH gntR-type" evidence="4">
    <location>
        <begin position="22"/>
        <end position="89"/>
    </location>
</feature>
<dbReference type="OrthoDB" id="114741at2"/>
<dbReference type="PANTHER" id="PTHR43537:SF5">
    <property type="entry name" value="UXU OPERON TRANSCRIPTIONAL REGULATOR"/>
    <property type="match status" value="1"/>
</dbReference>
<protein>
    <submittedName>
        <fullName evidence="5">GntR family transcriptional regulator</fullName>
    </submittedName>
</protein>
<dbReference type="SUPFAM" id="SSF46785">
    <property type="entry name" value="Winged helix' DNA-binding domain"/>
    <property type="match status" value="1"/>
</dbReference>
<accession>A0A4P6YSV9</accession>
<keyword evidence="1" id="KW-0805">Transcription regulation</keyword>
<organism evidence="5 6">
    <name type="scientific">Periweissella cryptocerci</name>
    <dbReference type="NCBI Taxonomy" id="2506420"/>
    <lineage>
        <taxon>Bacteria</taxon>
        <taxon>Bacillati</taxon>
        <taxon>Bacillota</taxon>
        <taxon>Bacilli</taxon>
        <taxon>Lactobacillales</taxon>
        <taxon>Lactobacillaceae</taxon>
        <taxon>Periweissella</taxon>
    </lineage>
</organism>
<keyword evidence="6" id="KW-1185">Reference proteome</keyword>
<dbReference type="AlphaFoldDB" id="A0A4P6YSV9"/>
<proteinExistence type="predicted"/>
<dbReference type="Proteomes" id="UP000292886">
    <property type="component" value="Chromosome"/>
</dbReference>
<dbReference type="PROSITE" id="PS50949">
    <property type="entry name" value="HTH_GNTR"/>
    <property type="match status" value="1"/>
</dbReference>
<keyword evidence="3" id="KW-0804">Transcription</keyword>
<name>A0A4P6YSV9_9LACO</name>
<gene>
    <name evidence="5" type="ORF">EQG49_04705</name>
</gene>
<dbReference type="InterPro" id="IPR036390">
    <property type="entry name" value="WH_DNA-bd_sf"/>
</dbReference>
<evidence type="ECO:0000256" key="3">
    <source>
        <dbReference type="ARBA" id="ARBA00023163"/>
    </source>
</evidence>
<dbReference type="InterPro" id="IPR000524">
    <property type="entry name" value="Tscrpt_reg_HTH_GntR"/>
</dbReference>
<dbReference type="RefSeq" id="WP_133362893.1">
    <property type="nucleotide sequence ID" value="NZ_CP037940.1"/>
</dbReference>
<evidence type="ECO:0000313" key="5">
    <source>
        <dbReference type="EMBL" id="QBO35814.1"/>
    </source>
</evidence>
<dbReference type="InterPro" id="IPR036388">
    <property type="entry name" value="WH-like_DNA-bd_sf"/>
</dbReference>
<evidence type="ECO:0000313" key="6">
    <source>
        <dbReference type="Proteomes" id="UP000292886"/>
    </source>
</evidence>
<dbReference type="PANTHER" id="PTHR43537">
    <property type="entry name" value="TRANSCRIPTIONAL REGULATOR, GNTR FAMILY"/>
    <property type="match status" value="1"/>
</dbReference>
<evidence type="ECO:0000259" key="4">
    <source>
        <dbReference type="PROSITE" id="PS50949"/>
    </source>
</evidence>
<dbReference type="SMART" id="SM00345">
    <property type="entry name" value="HTH_GNTR"/>
    <property type="match status" value="1"/>
</dbReference>
<sequence>MANAEPFYCTKIKEAVFTQGDRALKSVIYDTLARLIRSGEIEPGTELKQPEIANFVGISREPVRQALAALAKQGLIGNDCGRYWRVIYFTKQHLAEFRELTTFFDTLAGRQAIVHYTDAELQYLVNLWKPDQISVPDEQGAMLLLRRFDGYLYKYMTSLFKGHYQRLMRQYRESLYLHELANLERRPQLLHEKYQIALALQTRDEGQIQTAITKHYTAMADFVLEHRHLL</sequence>
<dbReference type="GO" id="GO:0003677">
    <property type="term" value="F:DNA binding"/>
    <property type="evidence" value="ECO:0007669"/>
    <property type="project" value="UniProtKB-KW"/>
</dbReference>
<keyword evidence="2" id="KW-0238">DNA-binding</keyword>
<reference evidence="6" key="1">
    <citation type="submission" date="2019-03" db="EMBL/GenBank/DDBJ databases">
        <title>Weissella sp. 26KH-42 Genome sequencing.</title>
        <authorList>
            <person name="Heo J."/>
            <person name="Kim S.-J."/>
            <person name="Kim J.-S."/>
            <person name="Hong S.-B."/>
            <person name="Kwon S.-W."/>
        </authorList>
    </citation>
    <scope>NUCLEOTIDE SEQUENCE [LARGE SCALE GENOMIC DNA]</scope>
    <source>
        <strain evidence="6">26KH-42</strain>
    </source>
</reference>
<evidence type="ECO:0000256" key="2">
    <source>
        <dbReference type="ARBA" id="ARBA00023125"/>
    </source>
</evidence>
<dbReference type="KEGG" id="wei:EQG49_04705"/>